<gene>
    <name evidence="1" type="ORF">CAMSH0001_2354</name>
</gene>
<accession>C6RG90</accession>
<dbReference type="EMBL" id="ACVQ01000018">
    <property type="protein sequence ID" value="EET79785.1"/>
    <property type="molecule type" value="Genomic_DNA"/>
</dbReference>
<keyword evidence="2" id="KW-1185">Reference proteome</keyword>
<dbReference type="AlphaFoldDB" id="C6RG90"/>
<protein>
    <submittedName>
        <fullName evidence="1">Uncharacterized protein</fullName>
    </submittedName>
</protein>
<evidence type="ECO:0000313" key="2">
    <source>
        <dbReference type="Proteomes" id="UP000003107"/>
    </source>
</evidence>
<reference evidence="1 2" key="1">
    <citation type="submission" date="2009-07" db="EMBL/GenBank/DDBJ databases">
        <authorList>
            <person name="Madupu R."/>
            <person name="Sebastian Y."/>
            <person name="Durkin A.S."/>
            <person name="Torralba M."/>
            <person name="Methe B."/>
            <person name="Sutton G.G."/>
            <person name="Strausberg R.L."/>
            <person name="Nelson K.E."/>
        </authorList>
    </citation>
    <scope>NUCLEOTIDE SEQUENCE [LARGE SCALE GENOMIC DNA]</scope>
    <source>
        <strain evidence="1 2">RM3277</strain>
    </source>
</reference>
<dbReference type="STRING" id="553219.CAMSH0001_2354"/>
<organism evidence="1 2">
    <name type="scientific">Campylobacter showae RM3277</name>
    <dbReference type="NCBI Taxonomy" id="553219"/>
    <lineage>
        <taxon>Bacteria</taxon>
        <taxon>Pseudomonadati</taxon>
        <taxon>Campylobacterota</taxon>
        <taxon>Epsilonproteobacteria</taxon>
        <taxon>Campylobacterales</taxon>
        <taxon>Campylobacteraceae</taxon>
        <taxon>Campylobacter</taxon>
    </lineage>
</organism>
<name>C6RG90_9BACT</name>
<comment type="caution">
    <text evidence="1">The sequence shown here is derived from an EMBL/GenBank/DDBJ whole genome shotgun (WGS) entry which is preliminary data.</text>
</comment>
<dbReference type="Proteomes" id="UP000003107">
    <property type="component" value="Unassembled WGS sequence"/>
</dbReference>
<sequence length="49" mass="5920">MRHFCIYLKIYGFLLRDFRQILLDSGRFYLLWMRLFLSCVTAFSSACFG</sequence>
<evidence type="ECO:0000313" key="1">
    <source>
        <dbReference type="EMBL" id="EET79785.1"/>
    </source>
</evidence>
<proteinExistence type="predicted"/>